<reference evidence="3" key="3">
    <citation type="submission" date="2021-06" db="EMBL/GenBank/DDBJ databases">
        <title>Interrogation of the integrated mobile genetic elements in gut-associated Bacteroides with a consensus prediction approach.</title>
        <authorList>
            <person name="Campbell D.E."/>
            <person name="Leigh J.R."/>
            <person name="Kim T."/>
            <person name="England W."/>
            <person name="Whitaker R.J."/>
            <person name="Degnan P.H."/>
        </authorList>
    </citation>
    <scope>NUCLEOTIDE SEQUENCE</scope>
    <source>
        <strain evidence="3">VPI-3443</strain>
    </source>
</reference>
<dbReference type="Proteomes" id="UP000440614">
    <property type="component" value="Unassembled WGS sequence"/>
</dbReference>
<evidence type="ECO:0000313" key="2">
    <source>
        <dbReference type="EMBL" id="KAB4314783.1"/>
    </source>
</evidence>
<reference evidence="1 5" key="2">
    <citation type="submission" date="2020-02" db="EMBL/GenBank/DDBJ databases">
        <title>Whole-genome sequencing and comparative analysis of the genomes of Bacteroides thetaiotaomicron and Escherichia coli isolated from a healthy resident in Vietnam.</title>
        <authorList>
            <person name="Mohsin M."/>
            <person name="Tanaka K."/>
            <person name="Kawahara R."/>
            <person name="Kondo S."/>
            <person name="Noguchi H."/>
            <person name="Motooka D."/>
            <person name="Nakamura S."/>
            <person name="Khong D.T."/>
            <person name="Nguyen T.N."/>
            <person name="Tran H.T."/>
            <person name="Yamamoto Y."/>
        </authorList>
    </citation>
    <scope>NUCLEOTIDE SEQUENCE [LARGE SCALE GENOMIC DNA]</scope>
    <source>
        <strain evidence="1 5">F9-2</strain>
    </source>
</reference>
<sequence>MKILQAITLSALLLLNISKVCSQEDKKTKDFFNSGGYISEGYALDRNQVRFNQSSDFVFHHIPNGNLICITSKQFRAHAFSRHYNCILSKDSNFIAYVSVPPIFCGDKDSIYADFSFKTGFMIEMNTYHLEIIKGDFFRNTGERVTSLCDLPLIYKSSKYARKAFNADTVITYPLRMWENLENKYNHCQVMIIQKKRRGCIALYCFYNDKGAKKLSHYIRSLEHVFWYREPKDYIEVIDPPIIDEYEIPHLKAKERSANN</sequence>
<dbReference type="EMBL" id="WCSY01000004">
    <property type="protein sequence ID" value="KAB4314783.1"/>
    <property type="molecule type" value="Genomic_DNA"/>
</dbReference>
<dbReference type="RefSeq" id="WP_022471527.1">
    <property type="nucleotide sequence ID" value="NZ_AP022660.1"/>
</dbReference>
<evidence type="ECO:0000313" key="4">
    <source>
        <dbReference type="Proteomes" id="UP000440614"/>
    </source>
</evidence>
<proteinExistence type="predicted"/>
<dbReference type="AlphaFoldDB" id="A0A173U7R6"/>
<dbReference type="EMBL" id="AP022660">
    <property type="protein sequence ID" value="BCA48824.1"/>
    <property type="molecule type" value="Genomic_DNA"/>
</dbReference>
<dbReference type="Proteomes" id="UP000500882">
    <property type="component" value="Chromosome"/>
</dbReference>
<dbReference type="Proteomes" id="UP001162960">
    <property type="component" value="Chromosome"/>
</dbReference>
<dbReference type="EMBL" id="CP083685">
    <property type="protein sequence ID" value="UYU89611.1"/>
    <property type="molecule type" value="Genomic_DNA"/>
</dbReference>
<gene>
    <name evidence="1" type="ORF">BatF92_07660</name>
    <name evidence="2" type="ORF">GAO51_05345</name>
    <name evidence="3" type="ORF">KQP74_16870</name>
</gene>
<evidence type="ECO:0000313" key="3">
    <source>
        <dbReference type="EMBL" id="UYU89611.1"/>
    </source>
</evidence>
<evidence type="ECO:0000313" key="5">
    <source>
        <dbReference type="Proteomes" id="UP000500882"/>
    </source>
</evidence>
<protein>
    <submittedName>
        <fullName evidence="2">Uncharacterized protein</fullName>
    </submittedName>
</protein>
<evidence type="ECO:0000313" key="1">
    <source>
        <dbReference type="EMBL" id="BCA48824.1"/>
    </source>
</evidence>
<accession>A0A173U7R6</accession>
<organism evidence="2 4">
    <name type="scientific">Bacteroides thetaiotaomicron</name>
    <dbReference type="NCBI Taxonomy" id="818"/>
    <lineage>
        <taxon>Bacteria</taxon>
        <taxon>Pseudomonadati</taxon>
        <taxon>Bacteroidota</taxon>
        <taxon>Bacteroidia</taxon>
        <taxon>Bacteroidales</taxon>
        <taxon>Bacteroidaceae</taxon>
        <taxon>Bacteroides</taxon>
    </lineage>
</organism>
<reference evidence="2 4" key="1">
    <citation type="journal article" date="2019" name="Nat. Med.">
        <title>A library of human gut bacterial isolates paired with longitudinal multiomics data enables mechanistic microbiome research.</title>
        <authorList>
            <person name="Poyet M."/>
            <person name="Groussin M."/>
            <person name="Gibbons S.M."/>
            <person name="Avila-Pacheco J."/>
            <person name="Jiang X."/>
            <person name="Kearney S.M."/>
            <person name="Perrotta A.R."/>
            <person name="Berdy B."/>
            <person name="Zhao S."/>
            <person name="Lieberman T.D."/>
            <person name="Swanson P.K."/>
            <person name="Smith M."/>
            <person name="Roesemann S."/>
            <person name="Alexander J.E."/>
            <person name="Rich S.A."/>
            <person name="Livny J."/>
            <person name="Vlamakis H."/>
            <person name="Clish C."/>
            <person name="Bullock K."/>
            <person name="Deik A."/>
            <person name="Scott J."/>
            <person name="Pierce K.A."/>
            <person name="Xavier R.J."/>
            <person name="Alm E.J."/>
        </authorList>
    </citation>
    <scope>NUCLEOTIDE SEQUENCE [LARGE SCALE GENOMIC DNA]</scope>
    <source>
        <strain evidence="2 4">BIOML-A188</strain>
    </source>
</reference>
<name>A0A173U7R6_BACT4</name>